<keyword evidence="3" id="KW-1185">Reference proteome</keyword>
<organism evidence="2 3">
    <name type="scientific">Camellia sinensis var. sinensis</name>
    <name type="common">China tea</name>
    <dbReference type="NCBI Taxonomy" id="542762"/>
    <lineage>
        <taxon>Eukaryota</taxon>
        <taxon>Viridiplantae</taxon>
        <taxon>Streptophyta</taxon>
        <taxon>Embryophyta</taxon>
        <taxon>Tracheophyta</taxon>
        <taxon>Spermatophyta</taxon>
        <taxon>Magnoliopsida</taxon>
        <taxon>eudicotyledons</taxon>
        <taxon>Gunneridae</taxon>
        <taxon>Pentapetalae</taxon>
        <taxon>asterids</taxon>
        <taxon>Ericales</taxon>
        <taxon>Theaceae</taxon>
        <taxon>Camellia</taxon>
    </lineage>
</organism>
<reference evidence="2 3" key="1">
    <citation type="journal article" date="2018" name="Proc. Natl. Acad. Sci. U.S.A.">
        <title>Draft genome sequence of Camellia sinensis var. sinensis provides insights into the evolution of the tea genome and tea quality.</title>
        <authorList>
            <person name="Wei C."/>
            <person name="Yang H."/>
            <person name="Wang S."/>
            <person name="Zhao J."/>
            <person name="Liu C."/>
            <person name="Gao L."/>
            <person name="Xia E."/>
            <person name="Lu Y."/>
            <person name="Tai Y."/>
            <person name="She G."/>
            <person name="Sun J."/>
            <person name="Cao H."/>
            <person name="Tong W."/>
            <person name="Gao Q."/>
            <person name="Li Y."/>
            <person name="Deng W."/>
            <person name="Jiang X."/>
            <person name="Wang W."/>
            <person name="Chen Q."/>
            <person name="Zhang S."/>
            <person name="Li H."/>
            <person name="Wu J."/>
            <person name="Wang P."/>
            <person name="Li P."/>
            <person name="Shi C."/>
            <person name="Zheng F."/>
            <person name="Jian J."/>
            <person name="Huang B."/>
            <person name="Shan D."/>
            <person name="Shi M."/>
            <person name="Fang C."/>
            <person name="Yue Y."/>
            <person name="Li F."/>
            <person name="Li D."/>
            <person name="Wei S."/>
            <person name="Han B."/>
            <person name="Jiang C."/>
            <person name="Yin Y."/>
            <person name="Xia T."/>
            <person name="Zhang Z."/>
            <person name="Bennetzen J.L."/>
            <person name="Zhao S."/>
            <person name="Wan X."/>
        </authorList>
    </citation>
    <scope>NUCLEOTIDE SEQUENCE [LARGE SCALE GENOMIC DNA]</scope>
    <source>
        <strain evidence="3">cv. Shuchazao</strain>
        <tissue evidence="2">Leaf</tissue>
    </source>
</reference>
<dbReference type="PANTHER" id="PTHR30508">
    <property type="entry name" value="FES CLUSTER ASSEMBLY PROTEIN SUF"/>
    <property type="match status" value="1"/>
</dbReference>
<comment type="caution">
    <text evidence="2">The sequence shown here is derived from an EMBL/GenBank/DDBJ whole genome shotgun (WGS) entry which is preliminary data.</text>
</comment>
<name>A0A4S4E235_CAMSN</name>
<sequence length="206" mass="23710">MNSFEKFLRMTEPKWSDNRYPPIDLQDMCYYSEPKKKPTLNSLDEANPELIKYFDKLGVPLNEQNRLANVVVDAVLDSVSIATTHRKTLEKAGVIFCLITEAIREYPDLVRKFLGRVVPPDDNYYAALNSAVFSDGSFCYILNVTKCPLQISTYFHINALETGQFERTLIVLMRGLIVKGLLVRRFSKIMDGERRMESSPEKKKDE</sequence>
<evidence type="ECO:0000313" key="2">
    <source>
        <dbReference type="EMBL" id="THG09216.1"/>
    </source>
</evidence>
<gene>
    <name evidence="2" type="ORF">TEA_027402</name>
</gene>
<dbReference type="EMBL" id="SDRB02008666">
    <property type="protein sequence ID" value="THG09216.1"/>
    <property type="molecule type" value="Genomic_DNA"/>
</dbReference>
<accession>A0A4S4E235</accession>
<evidence type="ECO:0000259" key="1">
    <source>
        <dbReference type="Pfam" id="PF19295"/>
    </source>
</evidence>
<dbReference type="InterPro" id="IPR055346">
    <property type="entry name" value="Fe-S_cluster_assembly_SufBD"/>
</dbReference>
<proteinExistence type="predicted"/>
<dbReference type="InterPro" id="IPR037284">
    <property type="entry name" value="SUF_FeS_clus_asmbl_SufBD_sf"/>
</dbReference>
<dbReference type="Proteomes" id="UP000306102">
    <property type="component" value="Unassembled WGS sequence"/>
</dbReference>
<dbReference type="PANTHER" id="PTHR30508:SF1">
    <property type="entry name" value="UPF0051 PROTEIN ABCI8, CHLOROPLASTIC-RELATED"/>
    <property type="match status" value="1"/>
</dbReference>
<dbReference type="Pfam" id="PF19295">
    <property type="entry name" value="SufBD_N"/>
    <property type="match status" value="1"/>
</dbReference>
<feature type="domain" description="SUF system FeS cluster assembly SufBD N-terminal" evidence="1">
    <location>
        <begin position="77"/>
        <end position="145"/>
    </location>
</feature>
<dbReference type="SUPFAM" id="SSF101960">
    <property type="entry name" value="Stabilizer of iron transporter SufD"/>
    <property type="match status" value="1"/>
</dbReference>
<dbReference type="STRING" id="542762.A0A4S4E235"/>
<dbReference type="GO" id="GO:0016226">
    <property type="term" value="P:iron-sulfur cluster assembly"/>
    <property type="evidence" value="ECO:0007669"/>
    <property type="project" value="InterPro"/>
</dbReference>
<evidence type="ECO:0000313" key="3">
    <source>
        <dbReference type="Proteomes" id="UP000306102"/>
    </source>
</evidence>
<dbReference type="AlphaFoldDB" id="A0A4S4E235"/>
<dbReference type="InterPro" id="IPR045595">
    <property type="entry name" value="SufBD_N"/>
</dbReference>
<protein>
    <recommendedName>
        <fullName evidence="1">SUF system FeS cluster assembly SufBD N-terminal domain-containing protein</fullName>
    </recommendedName>
</protein>